<sequence>MKTLQWANSRRQFAQPIITRGLNVFVCAALVLSAPLHADNTSASPDANAFSPANTALFATNHMQQVKPEQTLVYAVQQTGSMVPSIQDTVTLKLAAAQAGHTEAHLEFMTGENHRWTPPFADPTGNPVLTLFLQSDIHEMERINGGQWRHFQKYIKFALEKADFSATSFEYAGQHYQGKKISIQPYLDDPEKSKFINPAFIKKQYEFILADELPGGIYKITTEVPGTSADQPVAHKELLLRAP</sequence>
<evidence type="ECO:0000256" key="1">
    <source>
        <dbReference type="SAM" id="SignalP"/>
    </source>
</evidence>
<organism evidence="2 3">
    <name type="scientific">Thiothrix eikelboomii</name>
    <dbReference type="NCBI Taxonomy" id="92487"/>
    <lineage>
        <taxon>Bacteria</taxon>
        <taxon>Pseudomonadati</taxon>
        <taxon>Pseudomonadota</taxon>
        <taxon>Gammaproteobacteria</taxon>
        <taxon>Thiotrichales</taxon>
        <taxon>Thiotrichaceae</taxon>
        <taxon>Thiothrix</taxon>
    </lineage>
</organism>
<dbReference type="AlphaFoldDB" id="A0A1T4XPD8"/>
<feature type="signal peptide" evidence="1">
    <location>
        <begin position="1"/>
        <end position="38"/>
    </location>
</feature>
<name>A0A1T4XPD8_9GAMM</name>
<dbReference type="OrthoDB" id="5801444at2"/>
<reference evidence="2 3" key="1">
    <citation type="submission" date="2017-02" db="EMBL/GenBank/DDBJ databases">
        <authorList>
            <person name="Peterson S.W."/>
        </authorList>
    </citation>
    <scope>NUCLEOTIDE SEQUENCE [LARGE SCALE GENOMIC DNA]</scope>
    <source>
        <strain evidence="2 3">ATCC 49788</strain>
    </source>
</reference>
<accession>A0A1T4XPD8</accession>
<proteinExistence type="predicted"/>
<dbReference type="Proteomes" id="UP000190460">
    <property type="component" value="Unassembled WGS sequence"/>
</dbReference>
<keyword evidence="3" id="KW-1185">Reference proteome</keyword>
<dbReference type="EMBL" id="FUYB01000020">
    <property type="protein sequence ID" value="SKA91213.1"/>
    <property type="molecule type" value="Genomic_DNA"/>
</dbReference>
<dbReference type="STRING" id="92487.SAMN02745130_03231"/>
<gene>
    <name evidence="2" type="ORF">SAMN02745130_03231</name>
</gene>
<evidence type="ECO:0000313" key="3">
    <source>
        <dbReference type="Proteomes" id="UP000190460"/>
    </source>
</evidence>
<keyword evidence="1" id="KW-0732">Signal</keyword>
<evidence type="ECO:0000313" key="2">
    <source>
        <dbReference type="EMBL" id="SKA91213.1"/>
    </source>
</evidence>
<protein>
    <submittedName>
        <fullName evidence="2">Uncharacterized protein</fullName>
    </submittedName>
</protein>
<dbReference type="RefSeq" id="WP_078923674.1">
    <property type="nucleotide sequence ID" value="NZ_FUYB01000020.1"/>
</dbReference>
<feature type="chain" id="PRO_5012256304" evidence="1">
    <location>
        <begin position="39"/>
        <end position="243"/>
    </location>
</feature>